<sequence>MTDRLKFSIYSSGTMHTSLLHRQKLSSIRGTASGGGVKRNMSCLNSRGRVVIVARDTSWGRHSSNARVFKNCSRLIWLSELTRSKMIWAFTAPTSTNVTNNLNGHR</sequence>
<organism evidence="1 2">
    <name type="scientific">Eumeta variegata</name>
    <name type="common">Bagworm moth</name>
    <name type="synonym">Eumeta japonica</name>
    <dbReference type="NCBI Taxonomy" id="151549"/>
    <lineage>
        <taxon>Eukaryota</taxon>
        <taxon>Metazoa</taxon>
        <taxon>Ecdysozoa</taxon>
        <taxon>Arthropoda</taxon>
        <taxon>Hexapoda</taxon>
        <taxon>Insecta</taxon>
        <taxon>Pterygota</taxon>
        <taxon>Neoptera</taxon>
        <taxon>Endopterygota</taxon>
        <taxon>Lepidoptera</taxon>
        <taxon>Glossata</taxon>
        <taxon>Ditrysia</taxon>
        <taxon>Tineoidea</taxon>
        <taxon>Psychidae</taxon>
        <taxon>Oiketicinae</taxon>
        <taxon>Eumeta</taxon>
    </lineage>
</organism>
<keyword evidence="2" id="KW-1185">Reference proteome</keyword>
<comment type="caution">
    <text evidence="1">The sequence shown here is derived from an EMBL/GenBank/DDBJ whole genome shotgun (WGS) entry which is preliminary data.</text>
</comment>
<dbReference type="AlphaFoldDB" id="A0A4C1XMZ0"/>
<accession>A0A4C1XMZ0</accession>
<name>A0A4C1XMZ0_EUMVA</name>
<reference evidence="1 2" key="1">
    <citation type="journal article" date="2019" name="Commun. Biol.">
        <title>The bagworm genome reveals a unique fibroin gene that provides high tensile strength.</title>
        <authorList>
            <person name="Kono N."/>
            <person name="Nakamura H."/>
            <person name="Ohtoshi R."/>
            <person name="Tomita M."/>
            <person name="Numata K."/>
            <person name="Arakawa K."/>
        </authorList>
    </citation>
    <scope>NUCLEOTIDE SEQUENCE [LARGE SCALE GENOMIC DNA]</scope>
</reference>
<proteinExistence type="predicted"/>
<gene>
    <name evidence="1" type="ORF">EVAR_14931_1</name>
</gene>
<evidence type="ECO:0000313" key="2">
    <source>
        <dbReference type="Proteomes" id="UP000299102"/>
    </source>
</evidence>
<protein>
    <submittedName>
        <fullName evidence="1">Uncharacterized protein</fullName>
    </submittedName>
</protein>
<evidence type="ECO:0000313" key="1">
    <source>
        <dbReference type="EMBL" id="GBP64362.1"/>
    </source>
</evidence>
<dbReference type="EMBL" id="BGZK01000895">
    <property type="protein sequence ID" value="GBP64362.1"/>
    <property type="molecule type" value="Genomic_DNA"/>
</dbReference>
<dbReference type="Proteomes" id="UP000299102">
    <property type="component" value="Unassembled WGS sequence"/>
</dbReference>